<sequence>MRGRGLRQLCGGRCPVPTFHPRPHPPHAPPTVFFESRPHTRTIVVPCKRFRSVTFSHGYRVIHKIPKAPPSIHSGRYTSMFHFLSLHTTPRYPRYRFFLPRVYRGAPPPSMDKGGVSIKFLRDET</sequence>
<proteinExistence type="predicted"/>
<name>Q69271_9ALPH</name>
<reference evidence="1" key="1">
    <citation type="submission" date="1992-02" db="EMBL/GenBank/DDBJ databases">
        <title>gene organization of the s region inverted repeat sequence conserved in the ehv-1 di particle genome.</title>
        <authorList>
            <person name="Yalamanchili R.R."/>
            <person name="O'Callaghan D.J."/>
        </authorList>
    </citation>
    <scope>NUCLEOTIDE SEQUENCE</scope>
    <source>
        <strain evidence="1">Kentucky A</strain>
    </source>
</reference>
<protein>
    <submittedName>
        <fullName evidence="1">ORF S1-1</fullName>
    </submittedName>
</protein>
<organism evidence="1">
    <name type="scientific">Equid alphaherpesvirus 1</name>
    <name type="common">Equine herpesvirus 1</name>
    <dbReference type="NCBI Taxonomy" id="10326"/>
    <lineage>
        <taxon>Viruses</taxon>
        <taxon>Duplodnaviria</taxon>
        <taxon>Heunggongvirae</taxon>
        <taxon>Peploviricota</taxon>
        <taxon>Herviviricetes</taxon>
        <taxon>Herpesvirales</taxon>
        <taxon>Orthoherpesviridae</taxon>
        <taxon>Alphaherpesvirinae</taxon>
        <taxon>Varicellovirus</taxon>
        <taxon>Varicellovirus equidalpha1</taxon>
    </lineage>
</organism>
<accession>Q69271</accession>
<dbReference type="EMBL" id="M25345">
    <property type="protein sequence ID" value="AAA46095.1"/>
    <property type="molecule type" value="Genomic_DNA"/>
</dbReference>
<evidence type="ECO:0000313" key="1">
    <source>
        <dbReference type="EMBL" id="AAA46095.1"/>
    </source>
</evidence>
<reference evidence="1" key="2">
    <citation type="submission" date="1992-02" db="EMBL/GenBank/DDBJ databases">
        <title>Gene organization of the S region inverted repeat sequence conserved in the EHV-1 DI particle genome.</title>
        <authorList>
            <person name="Yalamanchili R.R."/>
            <person name="O'Callaghan D.J."/>
        </authorList>
    </citation>
    <scope>NUCLEOTIDE SEQUENCE</scope>
    <source>
        <strain evidence="1">Kentucky A</strain>
    </source>
</reference>